<dbReference type="InterPro" id="IPR018060">
    <property type="entry name" value="HTH_AraC"/>
</dbReference>
<dbReference type="SUPFAM" id="SSF46689">
    <property type="entry name" value="Homeodomain-like"/>
    <property type="match status" value="1"/>
</dbReference>
<dbReference type="InterPro" id="IPR032687">
    <property type="entry name" value="AraC-type_N"/>
</dbReference>
<dbReference type="Pfam" id="PF12833">
    <property type="entry name" value="HTH_18"/>
    <property type="match status" value="1"/>
</dbReference>
<dbReference type="Gene3D" id="1.10.10.60">
    <property type="entry name" value="Homeodomain-like"/>
    <property type="match status" value="1"/>
</dbReference>
<dbReference type="Proteomes" id="UP000267464">
    <property type="component" value="Unassembled WGS sequence"/>
</dbReference>
<evidence type="ECO:0000259" key="4">
    <source>
        <dbReference type="PROSITE" id="PS01124"/>
    </source>
</evidence>
<dbReference type="PROSITE" id="PS01124">
    <property type="entry name" value="HTH_ARAC_FAMILY_2"/>
    <property type="match status" value="1"/>
</dbReference>
<dbReference type="GO" id="GO:0000976">
    <property type="term" value="F:transcription cis-regulatory region binding"/>
    <property type="evidence" value="ECO:0007669"/>
    <property type="project" value="TreeGrafter"/>
</dbReference>
<keyword evidence="3" id="KW-0804">Transcription</keyword>
<name>A0A3N7HVW7_9BURK</name>
<proteinExistence type="predicted"/>
<dbReference type="AlphaFoldDB" id="A0A3N7HVW7"/>
<dbReference type="GO" id="GO:0005829">
    <property type="term" value="C:cytosol"/>
    <property type="evidence" value="ECO:0007669"/>
    <property type="project" value="TreeGrafter"/>
</dbReference>
<protein>
    <submittedName>
        <fullName evidence="5">AraC family transcriptional regulator</fullName>
    </submittedName>
</protein>
<evidence type="ECO:0000313" key="5">
    <source>
        <dbReference type="EMBL" id="RQP25131.1"/>
    </source>
</evidence>
<reference evidence="5 6" key="1">
    <citation type="submission" date="2018-08" db="EMBL/GenBank/DDBJ databases">
        <authorList>
            <person name="Khan S.A."/>
            <person name="Jeon C.O."/>
            <person name="Chun B.H."/>
            <person name="Jeong S.E."/>
        </authorList>
    </citation>
    <scope>NUCLEOTIDE SEQUENCE [LARGE SCALE GENOMIC DNA]</scope>
    <source>
        <strain evidence="5 6">S-16</strain>
    </source>
</reference>
<dbReference type="InterPro" id="IPR009057">
    <property type="entry name" value="Homeodomain-like_sf"/>
</dbReference>
<gene>
    <name evidence="5" type="ORF">DZC73_09780</name>
</gene>
<sequence>MKPMLISDVGWCKAMKDAFTQRGLDVDALLAEAGVDLSQAEELDLAELTDGFSRAWEIAVAKTGDPAIGLTVPTHPLNSLGVLSHVVLSAPTVQHALASLSRFTHLVSPTATIDLHTENGRSFLTLSIASGRRPVPSQRYDFYCTVLLHGIRWVTGREVRPIAFQHPGPEPADAHRWAEAFGCPVQFNAPLCQVEINTADLALPIPTADQTVADLCERIATQIAEQQGGSVSIRVRQALMKHLSKGDPRRETMASMLCMSERTLQRRLTEEGTSFAELVDEVRRELAQRYFQHSDCSPTEITFALGFSDPSNFYRACKRWFGRSPSTMRCTN</sequence>
<organism evidence="5 6">
    <name type="scientific">Piscinibacter terrae</name>
    <dbReference type="NCBI Taxonomy" id="2496871"/>
    <lineage>
        <taxon>Bacteria</taxon>
        <taxon>Pseudomonadati</taxon>
        <taxon>Pseudomonadota</taxon>
        <taxon>Betaproteobacteria</taxon>
        <taxon>Burkholderiales</taxon>
        <taxon>Sphaerotilaceae</taxon>
        <taxon>Piscinibacter</taxon>
    </lineage>
</organism>
<keyword evidence="2" id="KW-0238">DNA-binding</keyword>
<dbReference type="PANTHER" id="PTHR47894:SF1">
    <property type="entry name" value="HTH-TYPE TRANSCRIPTIONAL REGULATOR VQSM"/>
    <property type="match status" value="1"/>
</dbReference>
<dbReference type="EMBL" id="QUSW01000002">
    <property type="protein sequence ID" value="RQP25131.1"/>
    <property type="molecule type" value="Genomic_DNA"/>
</dbReference>
<dbReference type="SMART" id="SM00342">
    <property type="entry name" value="HTH_ARAC"/>
    <property type="match status" value="1"/>
</dbReference>
<evidence type="ECO:0000256" key="3">
    <source>
        <dbReference type="ARBA" id="ARBA00023163"/>
    </source>
</evidence>
<dbReference type="Pfam" id="PF12625">
    <property type="entry name" value="Arabinose_bd"/>
    <property type="match status" value="1"/>
</dbReference>
<reference evidence="5 6" key="2">
    <citation type="submission" date="2018-12" db="EMBL/GenBank/DDBJ databases">
        <title>Rhizobacter gummiphilus sp. nov., a rubber-degrading bacterium isolated from the soil of a botanical garden in Japan.</title>
        <authorList>
            <person name="Shunsuke S.S."/>
        </authorList>
    </citation>
    <scope>NUCLEOTIDE SEQUENCE [LARGE SCALE GENOMIC DNA]</scope>
    <source>
        <strain evidence="5 6">S-16</strain>
    </source>
</reference>
<evidence type="ECO:0000313" key="6">
    <source>
        <dbReference type="Proteomes" id="UP000267464"/>
    </source>
</evidence>
<feature type="domain" description="HTH araC/xylS-type" evidence="4">
    <location>
        <begin position="233"/>
        <end position="331"/>
    </location>
</feature>
<keyword evidence="1" id="KW-0805">Transcription regulation</keyword>
<keyword evidence="6" id="KW-1185">Reference proteome</keyword>
<dbReference type="GO" id="GO:0003700">
    <property type="term" value="F:DNA-binding transcription factor activity"/>
    <property type="evidence" value="ECO:0007669"/>
    <property type="project" value="InterPro"/>
</dbReference>
<dbReference type="PANTHER" id="PTHR47894">
    <property type="entry name" value="HTH-TYPE TRANSCRIPTIONAL REGULATOR GADX"/>
    <property type="match status" value="1"/>
</dbReference>
<accession>A0A3N7HVW7</accession>
<evidence type="ECO:0000256" key="1">
    <source>
        <dbReference type="ARBA" id="ARBA00023015"/>
    </source>
</evidence>
<evidence type="ECO:0000256" key="2">
    <source>
        <dbReference type="ARBA" id="ARBA00023125"/>
    </source>
</evidence>
<comment type="caution">
    <text evidence="5">The sequence shown here is derived from an EMBL/GenBank/DDBJ whole genome shotgun (WGS) entry which is preliminary data.</text>
</comment>